<evidence type="ECO:0000256" key="1">
    <source>
        <dbReference type="SAM" id="MobiDB-lite"/>
    </source>
</evidence>
<feature type="region of interest" description="Disordered" evidence="1">
    <location>
        <begin position="103"/>
        <end position="125"/>
    </location>
</feature>
<evidence type="ECO:0000313" key="2">
    <source>
        <dbReference type="EMBL" id="CAD7441263.1"/>
    </source>
</evidence>
<feature type="compositionally biased region" description="Basic and acidic residues" evidence="1">
    <location>
        <begin position="103"/>
        <end position="115"/>
    </location>
</feature>
<name>A0A7R9I0T3_9NEOP</name>
<reference evidence="2" key="1">
    <citation type="submission" date="2020-11" db="EMBL/GenBank/DDBJ databases">
        <authorList>
            <person name="Tran Van P."/>
        </authorList>
    </citation>
    <scope>NUCLEOTIDE SEQUENCE</scope>
</reference>
<dbReference type="EMBL" id="OD565261">
    <property type="protein sequence ID" value="CAD7441263.1"/>
    <property type="molecule type" value="Genomic_DNA"/>
</dbReference>
<organism evidence="2">
    <name type="scientific">Timema bartmani</name>
    <dbReference type="NCBI Taxonomy" id="61472"/>
    <lineage>
        <taxon>Eukaryota</taxon>
        <taxon>Metazoa</taxon>
        <taxon>Ecdysozoa</taxon>
        <taxon>Arthropoda</taxon>
        <taxon>Hexapoda</taxon>
        <taxon>Insecta</taxon>
        <taxon>Pterygota</taxon>
        <taxon>Neoptera</taxon>
        <taxon>Polyneoptera</taxon>
        <taxon>Phasmatodea</taxon>
        <taxon>Timematodea</taxon>
        <taxon>Timematoidea</taxon>
        <taxon>Timematidae</taxon>
        <taxon>Timema</taxon>
    </lineage>
</organism>
<accession>A0A7R9I0T3</accession>
<proteinExistence type="predicted"/>
<protein>
    <submittedName>
        <fullName evidence="2">Uncharacterized protein</fullName>
    </submittedName>
</protein>
<sequence length="125" mass="14022">MMSYARRESGGRVPCTYPFDMSSPNIKKRKTWDAGNMCAAVAAVRKINEDLQEKENKSGDSLFPLAAEINPVPTIQNNKTADQISRQGAAVLVTRSPHKNKVMDDRARKEANEKKKREKTICITK</sequence>
<gene>
    <name evidence="2" type="ORF">TBIB3V08_LOCUS3735</name>
</gene>
<dbReference type="AlphaFoldDB" id="A0A7R9I0T3"/>